<evidence type="ECO:0000313" key="3">
    <source>
        <dbReference type="Proteomes" id="UP000244722"/>
    </source>
</evidence>
<dbReference type="AlphaFoldDB" id="A0A2T6ZP98"/>
<reference evidence="2 3" key="1">
    <citation type="submission" date="2017-04" db="EMBL/GenBank/DDBJ databases">
        <title>Draft genome sequence of Tuber borchii Vittad., a whitish edible truffle.</title>
        <authorList>
            <consortium name="DOE Joint Genome Institute"/>
            <person name="Murat C."/>
            <person name="Kuo A."/>
            <person name="Barry K.W."/>
            <person name="Clum A."/>
            <person name="Dockter R.B."/>
            <person name="Fauchery L."/>
            <person name="Iotti M."/>
            <person name="Kohler A."/>
            <person name="Labutti K."/>
            <person name="Lindquist E.A."/>
            <person name="Lipzen A."/>
            <person name="Ohm R.A."/>
            <person name="Wang M."/>
            <person name="Grigoriev I.V."/>
            <person name="Zambonelli A."/>
            <person name="Martin F.M."/>
        </authorList>
    </citation>
    <scope>NUCLEOTIDE SEQUENCE [LARGE SCALE GENOMIC DNA]</scope>
    <source>
        <strain evidence="2 3">Tbo3840</strain>
    </source>
</reference>
<keyword evidence="1" id="KW-1133">Transmembrane helix</keyword>
<dbReference type="Proteomes" id="UP000244722">
    <property type="component" value="Unassembled WGS sequence"/>
</dbReference>
<evidence type="ECO:0000313" key="2">
    <source>
        <dbReference type="EMBL" id="PUU77297.1"/>
    </source>
</evidence>
<name>A0A2T6ZP98_TUBBO</name>
<evidence type="ECO:0000256" key="1">
    <source>
        <dbReference type="SAM" id="Phobius"/>
    </source>
</evidence>
<gene>
    <name evidence="2" type="ORF">B9Z19DRAFT_1086546</name>
</gene>
<comment type="caution">
    <text evidence="2">The sequence shown here is derived from an EMBL/GenBank/DDBJ whole genome shotgun (WGS) entry which is preliminary data.</text>
</comment>
<accession>A0A2T6ZP98</accession>
<sequence>MSRSGAGVRIHSTTSRVLVSLVFIPFPAFLLFSASYPFRSFYFFRFPSHPLLALLSFLHGCIRCPMGPTPLCG</sequence>
<protein>
    <submittedName>
        <fullName evidence="2">Uncharacterized protein</fullName>
    </submittedName>
</protein>
<keyword evidence="3" id="KW-1185">Reference proteome</keyword>
<proteinExistence type="predicted"/>
<dbReference type="EMBL" id="NESQ01000156">
    <property type="protein sequence ID" value="PUU77297.1"/>
    <property type="molecule type" value="Genomic_DNA"/>
</dbReference>
<keyword evidence="1" id="KW-0472">Membrane</keyword>
<keyword evidence="1" id="KW-0812">Transmembrane</keyword>
<feature type="transmembrane region" description="Helical" evidence="1">
    <location>
        <begin position="17"/>
        <end position="38"/>
    </location>
</feature>
<organism evidence="2 3">
    <name type="scientific">Tuber borchii</name>
    <name type="common">White truffle</name>
    <dbReference type="NCBI Taxonomy" id="42251"/>
    <lineage>
        <taxon>Eukaryota</taxon>
        <taxon>Fungi</taxon>
        <taxon>Dikarya</taxon>
        <taxon>Ascomycota</taxon>
        <taxon>Pezizomycotina</taxon>
        <taxon>Pezizomycetes</taxon>
        <taxon>Pezizales</taxon>
        <taxon>Tuberaceae</taxon>
        <taxon>Tuber</taxon>
    </lineage>
</organism>